<keyword evidence="5" id="KW-1185">Reference proteome</keyword>
<evidence type="ECO:0000313" key="4">
    <source>
        <dbReference type="EMBL" id="SEF16317.1"/>
    </source>
</evidence>
<dbReference type="Gene3D" id="3.10.580.10">
    <property type="entry name" value="CBS-domain"/>
    <property type="match status" value="1"/>
</dbReference>
<dbReference type="PROSITE" id="PS51371">
    <property type="entry name" value="CBS"/>
    <property type="match status" value="2"/>
</dbReference>
<dbReference type="RefSeq" id="WP_069108891.1">
    <property type="nucleotide sequence ID" value="NZ_FNUC01000004.1"/>
</dbReference>
<sequence>MRISDIIRSKGKGVVTVPPDTDVRTLLTVLAESRIGAVVVSPDGETISGIVSERDIVRALAARGASVLSEPVSAIMTADVQTCAPHQHIDELAEAMTLGRFRHMPVVSDAGGLDGIVSIGDVVKIRITELEVERDSLSSYIRTAAT</sequence>
<dbReference type="InterPro" id="IPR046342">
    <property type="entry name" value="CBS_dom_sf"/>
</dbReference>
<gene>
    <name evidence="4" type="ORF">SAMN04488561_5337</name>
</gene>
<feature type="domain" description="CBS" evidence="3">
    <location>
        <begin position="8"/>
        <end position="67"/>
    </location>
</feature>
<dbReference type="InterPro" id="IPR044725">
    <property type="entry name" value="CBSX3_CBS_dom"/>
</dbReference>
<dbReference type="InterPro" id="IPR051257">
    <property type="entry name" value="Diverse_CBS-Domain"/>
</dbReference>
<dbReference type="STRING" id="561176.SAMN04488561_5337"/>
<proteinExistence type="predicted"/>
<dbReference type="PANTHER" id="PTHR43080:SF2">
    <property type="entry name" value="CBS DOMAIN-CONTAINING PROTEIN"/>
    <property type="match status" value="1"/>
</dbReference>
<dbReference type="SUPFAM" id="SSF54631">
    <property type="entry name" value="CBS-domain pair"/>
    <property type="match status" value="1"/>
</dbReference>
<dbReference type="CDD" id="cd04623">
    <property type="entry name" value="CBS_pair_bac_euk"/>
    <property type="match status" value="1"/>
</dbReference>
<protein>
    <submittedName>
        <fullName evidence="4">CBS domain-containing protein</fullName>
    </submittedName>
</protein>
<evidence type="ECO:0000256" key="2">
    <source>
        <dbReference type="PROSITE-ProRule" id="PRU00703"/>
    </source>
</evidence>
<dbReference type="OrthoDB" id="9807125at2"/>
<name>A0A1H5PTK6_9ACTN</name>
<evidence type="ECO:0000256" key="1">
    <source>
        <dbReference type="ARBA" id="ARBA00023122"/>
    </source>
</evidence>
<dbReference type="InterPro" id="IPR000644">
    <property type="entry name" value="CBS_dom"/>
</dbReference>
<evidence type="ECO:0000259" key="3">
    <source>
        <dbReference type="PROSITE" id="PS51371"/>
    </source>
</evidence>
<organism evidence="4 5">
    <name type="scientific">Jiangella alba</name>
    <dbReference type="NCBI Taxonomy" id="561176"/>
    <lineage>
        <taxon>Bacteria</taxon>
        <taxon>Bacillati</taxon>
        <taxon>Actinomycetota</taxon>
        <taxon>Actinomycetes</taxon>
        <taxon>Jiangellales</taxon>
        <taxon>Jiangellaceae</taxon>
        <taxon>Jiangella</taxon>
    </lineage>
</organism>
<dbReference type="Pfam" id="PF00571">
    <property type="entry name" value="CBS"/>
    <property type="match status" value="2"/>
</dbReference>
<keyword evidence="1 2" id="KW-0129">CBS domain</keyword>
<dbReference type="SMART" id="SM00116">
    <property type="entry name" value="CBS"/>
    <property type="match status" value="2"/>
</dbReference>
<dbReference type="EMBL" id="FNUC01000004">
    <property type="protein sequence ID" value="SEF16317.1"/>
    <property type="molecule type" value="Genomic_DNA"/>
</dbReference>
<dbReference type="PANTHER" id="PTHR43080">
    <property type="entry name" value="CBS DOMAIN-CONTAINING PROTEIN CBSX3, MITOCHONDRIAL"/>
    <property type="match status" value="1"/>
</dbReference>
<feature type="domain" description="CBS" evidence="3">
    <location>
        <begin position="76"/>
        <end position="132"/>
    </location>
</feature>
<dbReference type="AlphaFoldDB" id="A0A1H5PTK6"/>
<dbReference type="Proteomes" id="UP000181980">
    <property type="component" value="Unassembled WGS sequence"/>
</dbReference>
<evidence type="ECO:0000313" key="5">
    <source>
        <dbReference type="Proteomes" id="UP000181980"/>
    </source>
</evidence>
<accession>A0A1H5PTK6</accession>
<reference evidence="5" key="1">
    <citation type="submission" date="2016-10" db="EMBL/GenBank/DDBJ databases">
        <authorList>
            <person name="Varghese N."/>
            <person name="Submissions S."/>
        </authorList>
    </citation>
    <scope>NUCLEOTIDE SEQUENCE [LARGE SCALE GENOMIC DNA]</scope>
    <source>
        <strain evidence="5">DSM 45237</strain>
    </source>
</reference>